<evidence type="ECO:0000256" key="4">
    <source>
        <dbReference type="ARBA" id="ARBA00019465"/>
    </source>
</evidence>
<comment type="similarity">
    <text evidence="2">Belongs to the ketopantoate reductase family.</text>
</comment>
<comment type="catalytic activity">
    <reaction evidence="9">
        <text>(R)-pantoate + NADP(+) = 2-dehydropantoate + NADPH + H(+)</text>
        <dbReference type="Rhea" id="RHEA:16233"/>
        <dbReference type="ChEBI" id="CHEBI:11561"/>
        <dbReference type="ChEBI" id="CHEBI:15378"/>
        <dbReference type="ChEBI" id="CHEBI:15980"/>
        <dbReference type="ChEBI" id="CHEBI:57783"/>
        <dbReference type="ChEBI" id="CHEBI:58349"/>
        <dbReference type="EC" id="1.1.1.169"/>
    </reaction>
</comment>
<accession>A0A433X809</accession>
<evidence type="ECO:0000256" key="6">
    <source>
        <dbReference type="ARBA" id="ARBA00022857"/>
    </source>
</evidence>
<feature type="domain" description="Ketopantoate reductase N-terminal" evidence="10">
    <location>
        <begin position="4"/>
        <end position="152"/>
    </location>
</feature>
<dbReference type="InterPro" id="IPR050838">
    <property type="entry name" value="Ketopantoate_reductase"/>
</dbReference>
<reference evidence="12 13" key="1">
    <citation type="journal article" date="2016" name="Int. J. Syst. Evol. Microbiol.">
        <title>Arsenicitalea aurantiaca gen. nov., sp. nov., a new member of the family Hyphomicrobiaceae, isolated from high-arsenic sediment.</title>
        <authorList>
            <person name="Mu Y."/>
            <person name="Zhou L."/>
            <person name="Zeng X.C."/>
            <person name="Liu L."/>
            <person name="Pan Y."/>
            <person name="Chen X."/>
            <person name="Wang J."/>
            <person name="Li S."/>
            <person name="Li W.J."/>
            <person name="Wang Y."/>
        </authorList>
    </citation>
    <scope>NUCLEOTIDE SEQUENCE [LARGE SCALE GENOMIC DNA]</scope>
    <source>
        <strain evidence="12 13">42-50</strain>
    </source>
</reference>
<evidence type="ECO:0000259" key="11">
    <source>
        <dbReference type="Pfam" id="PF08546"/>
    </source>
</evidence>
<evidence type="ECO:0000256" key="7">
    <source>
        <dbReference type="ARBA" id="ARBA00023002"/>
    </source>
</evidence>
<dbReference type="GO" id="GO:0050661">
    <property type="term" value="F:NADP binding"/>
    <property type="evidence" value="ECO:0007669"/>
    <property type="project" value="TreeGrafter"/>
</dbReference>
<dbReference type="Gene3D" id="1.10.1040.10">
    <property type="entry name" value="N-(1-d-carboxylethyl)-l-norvaline Dehydrogenase, domain 2"/>
    <property type="match status" value="1"/>
</dbReference>
<organism evidence="12 13">
    <name type="scientific">Arsenicitalea aurantiaca</name>
    <dbReference type="NCBI Taxonomy" id="1783274"/>
    <lineage>
        <taxon>Bacteria</taxon>
        <taxon>Pseudomonadati</taxon>
        <taxon>Pseudomonadota</taxon>
        <taxon>Alphaproteobacteria</taxon>
        <taxon>Hyphomicrobiales</taxon>
        <taxon>Devosiaceae</taxon>
        <taxon>Arsenicitalea</taxon>
    </lineage>
</organism>
<dbReference type="UniPathway" id="UPA00028">
    <property type="reaction ID" value="UER00004"/>
</dbReference>
<evidence type="ECO:0000259" key="10">
    <source>
        <dbReference type="Pfam" id="PF02558"/>
    </source>
</evidence>
<dbReference type="Pfam" id="PF02558">
    <property type="entry name" value="ApbA"/>
    <property type="match status" value="1"/>
</dbReference>
<dbReference type="GO" id="GO:0005737">
    <property type="term" value="C:cytoplasm"/>
    <property type="evidence" value="ECO:0007669"/>
    <property type="project" value="TreeGrafter"/>
</dbReference>
<sequence>MRYIVYGIGAIGGTVAARLALSGANVLGIARGPQYDAIAADGLLLRTPMGNQRARFPVVPDPAAIAFLPDDIIVLTLKSQHTRAALEALAAAGVSEQAIVCAQNGIDNERQALRVFPNVYGLLVLMPAVFSTPGIVDAFGTPHHGIFDIGRYPGGDDETARAIAADLTRAGIAAQARPDVMTAKNGKLLVNLANIVGAALGEGHEAIPPIARRLTAEGEAVFAAAGLAHEDVGSNAARRARLMTEGEIAGAERVGSSSTQSLSRGTGSIETDWLNGEIALLGRLHGVPTPANAYFAALARRMLAEGLQPGSIGLAEIEAALG</sequence>
<keyword evidence="13" id="KW-1185">Reference proteome</keyword>
<feature type="domain" description="Ketopantoate reductase C-terminal" evidence="11">
    <location>
        <begin position="187"/>
        <end position="301"/>
    </location>
</feature>
<dbReference type="GO" id="GO:0008677">
    <property type="term" value="F:2-dehydropantoate 2-reductase activity"/>
    <property type="evidence" value="ECO:0007669"/>
    <property type="project" value="UniProtKB-EC"/>
</dbReference>
<dbReference type="InterPro" id="IPR036291">
    <property type="entry name" value="NAD(P)-bd_dom_sf"/>
</dbReference>
<dbReference type="EC" id="1.1.1.169" evidence="3"/>
<evidence type="ECO:0000256" key="8">
    <source>
        <dbReference type="ARBA" id="ARBA00032024"/>
    </source>
</evidence>
<comment type="caution">
    <text evidence="12">The sequence shown here is derived from an EMBL/GenBank/DDBJ whole genome shotgun (WGS) entry which is preliminary data.</text>
</comment>
<dbReference type="Gene3D" id="3.40.50.720">
    <property type="entry name" value="NAD(P)-binding Rossmann-like Domain"/>
    <property type="match status" value="1"/>
</dbReference>
<evidence type="ECO:0000256" key="2">
    <source>
        <dbReference type="ARBA" id="ARBA00007870"/>
    </source>
</evidence>
<name>A0A433X809_9HYPH</name>
<comment type="pathway">
    <text evidence="1">Cofactor biosynthesis; (R)-pantothenate biosynthesis; (R)-pantoate from 3-methyl-2-oxobutanoate: step 2/2.</text>
</comment>
<evidence type="ECO:0000256" key="1">
    <source>
        <dbReference type="ARBA" id="ARBA00004994"/>
    </source>
</evidence>
<dbReference type="SUPFAM" id="SSF51735">
    <property type="entry name" value="NAD(P)-binding Rossmann-fold domains"/>
    <property type="match status" value="1"/>
</dbReference>
<keyword evidence="5" id="KW-0566">Pantothenate biosynthesis</keyword>
<dbReference type="AlphaFoldDB" id="A0A433X809"/>
<dbReference type="GO" id="GO:0015940">
    <property type="term" value="P:pantothenate biosynthetic process"/>
    <property type="evidence" value="ECO:0007669"/>
    <property type="project" value="UniProtKB-UniPathway"/>
</dbReference>
<evidence type="ECO:0000313" key="12">
    <source>
        <dbReference type="EMBL" id="RUT30206.1"/>
    </source>
</evidence>
<dbReference type="PANTHER" id="PTHR43765">
    <property type="entry name" value="2-DEHYDROPANTOATE 2-REDUCTASE-RELATED"/>
    <property type="match status" value="1"/>
</dbReference>
<keyword evidence="7" id="KW-0560">Oxidoreductase</keyword>
<dbReference type="SUPFAM" id="SSF48179">
    <property type="entry name" value="6-phosphogluconate dehydrogenase C-terminal domain-like"/>
    <property type="match status" value="1"/>
</dbReference>
<dbReference type="OrthoDB" id="9796561at2"/>
<dbReference type="InterPro" id="IPR013752">
    <property type="entry name" value="KPA_reductase"/>
</dbReference>
<gene>
    <name evidence="12" type="ORF">EMQ25_12880</name>
</gene>
<keyword evidence="6" id="KW-0521">NADP</keyword>
<dbReference type="Pfam" id="PF08546">
    <property type="entry name" value="ApbA_C"/>
    <property type="match status" value="1"/>
</dbReference>
<evidence type="ECO:0000313" key="13">
    <source>
        <dbReference type="Proteomes" id="UP000281547"/>
    </source>
</evidence>
<dbReference type="RefSeq" id="WP_127188987.1">
    <property type="nucleotide sequence ID" value="NZ_RZNJ01000004.1"/>
</dbReference>
<dbReference type="PANTHER" id="PTHR43765:SF2">
    <property type="entry name" value="2-DEHYDROPANTOATE 2-REDUCTASE"/>
    <property type="match status" value="1"/>
</dbReference>
<dbReference type="InterPro" id="IPR008927">
    <property type="entry name" value="6-PGluconate_DH-like_C_sf"/>
</dbReference>
<dbReference type="EMBL" id="RZNJ01000004">
    <property type="protein sequence ID" value="RUT30206.1"/>
    <property type="molecule type" value="Genomic_DNA"/>
</dbReference>
<protein>
    <recommendedName>
        <fullName evidence="4">2-dehydropantoate 2-reductase</fullName>
        <ecNumber evidence="3">1.1.1.169</ecNumber>
    </recommendedName>
    <alternativeName>
        <fullName evidence="8">Ketopantoate reductase</fullName>
    </alternativeName>
</protein>
<dbReference type="InterPro" id="IPR013332">
    <property type="entry name" value="KPR_N"/>
</dbReference>
<evidence type="ECO:0000256" key="3">
    <source>
        <dbReference type="ARBA" id="ARBA00013014"/>
    </source>
</evidence>
<dbReference type="Proteomes" id="UP000281547">
    <property type="component" value="Unassembled WGS sequence"/>
</dbReference>
<proteinExistence type="inferred from homology"/>
<dbReference type="InterPro" id="IPR013328">
    <property type="entry name" value="6PGD_dom2"/>
</dbReference>
<evidence type="ECO:0000256" key="5">
    <source>
        <dbReference type="ARBA" id="ARBA00022655"/>
    </source>
</evidence>
<evidence type="ECO:0000256" key="9">
    <source>
        <dbReference type="ARBA" id="ARBA00048793"/>
    </source>
</evidence>